<reference evidence="10" key="1">
    <citation type="submission" date="2017-04" db="EMBL/GenBank/DDBJ databases">
        <title>Complete Genome Sequences of Twelve Strains of a Stable Defined Moderately Diverse Mouse Microbiota 2 (sDMDMm2).</title>
        <authorList>
            <person name="Uchimura Y."/>
            <person name="Wyss M."/>
            <person name="Brugiroux S."/>
            <person name="Limenitakis J.P."/>
            <person name="Stecher B."/>
            <person name="McCoy K.D."/>
            <person name="Macpherson A.J."/>
        </authorList>
    </citation>
    <scope>NUCLEOTIDE SEQUENCE</scope>
    <source>
        <strain evidence="10">YL58</strain>
    </source>
</reference>
<dbReference type="EMBL" id="CP015405">
    <property type="protein sequence ID" value="ANU77728.1"/>
    <property type="molecule type" value="Genomic_DNA"/>
</dbReference>
<dbReference type="PANTHER" id="PTHR32309">
    <property type="entry name" value="TYROSINE-PROTEIN KINASE"/>
    <property type="match status" value="1"/>
</dbReference>
<dbReference type="InterPro" id="IPR050445">
    <property type="entry name" value="Bact_polysacc_biosynth/exp"/>
</dbReference>
<evidence type="ECO:0000256" key="7">
    <source>
        <dbReference type="SAM" id="MobiDB-lite"/>
    </source>
</evidence>
<keyword evidence="6 8" id="KW-0472">Membrane</keyword>
<dbReference type="Proteomes" id="UP000092574">
    <property type="component" value="Chromosome"/>
</dbReference>
<dbReference type="GO" id="GO:0004713">
    <property type="term" value="F:protein tyrosine kinase activity"/>
    <property type="evidence" value="ECO:0007669"/>
    <property type="project" value="TreeGrafter"/>
</dbReference>
<feature type="transmembrane region" description="Helical" evidence="8">
    <location>
        <begin position="21"/>
        <end position="42"/>
    </location>
</feature>
<keyword evidence="4 8" id="KW-0812">Transmembrane</keyword>
<accession>A0A1C7IFC1</accession>
<evidence type="ECO:0000256" key="2">
    <source>
        <dbReference type="ARBA" id="ARBA00006683"/>
    </source>
</evidence>
<evidence type="ECO:0000256" key="4">
    <source>
        <dbReference type="ARBA" id="ARBA00022692"/>
    </source>
</evidence>
<feature type="transmembrane region" description="Helical" evidence="8">
    <location>
        <begin position="184"/>
        <end position="203"/>
    </location>
</feature>
<evidence type="ECO:0000256" key="6">
    <source>
        <dbReference type="ARBA" id="ARBA00023136"/>
    </source>
</evidence>
<protein>
    <recommendedName>
        <fullName evidence="9">Polysaccharide chain length determinant N-terminal domain-containing protein</fullName>
    </recommendedName>
</protein>
<proteinExistence type="inferred from homology"/>
<evidence type="ECO:0000256" key="3">
    <source>
        <dbReference type="ARBA" id="ARBA00022475"/>
    </source>
</evidence>
<gene>
    <name evidence="10" type="ORF">A4V09_19455</name>
</gene>
<keyword evidence="3" id="KW-1003">Cell membrane</keyword>
<dbReference type="Pfam" id="PF02706">
    <property type="entry name" value="Wzz"/>
    <property type="match status" value="1"/>
</dbReference>
<organism evidence="10 11">
    <name type="scientific">Blautia pseudococcoides</name>
    <dbReference type="NCBI Taxonomy" id="1796616"/>
    <lineage>
        <taxon>Bacteria</taxon>
        <taxon>Bacillati</taxon>
        <taxon>Bacillota</taxon>
        <taxon>Clostridia</taxon>
        <taxon>Lachnospirales</taxon>
        <taxon>Lachnospiraceae</taxon>
        <taxon>Blautia</taxon>
    </lineage>
</organism>
<dbReference type="AlphaFoldDB" id="A0A1C7IFC1"/>
<dbReference type="RefSeq" id="WP_065543833.1">
    <property type="nucleotide sequence ID" value="NZ_CP015405.2"/>
</dbReference>
<dbReference type="PANTHER" id="PTHR32309:SF13">
    <property type="entry name" value="FERRIC ENTEROBACTIN TRANSPORT PROTEIN FEPE"/>
    <property type="match status" value="1"/>
</dbReference>
<feature type="compositionally biased region" description="Basic and acidic residues" evidence="7">
    <location>
        <begin position="242"/>
        <end position="262"/>
    </location>
</feature>
<evidence type="ECO:0000259" key="9">
    <source>
        <dbReference type="Pfam" id="PF02706"/>
    </source>
</evidence>
<comment type="subcellular location">
    <subcellularLocation>
        <location evidence="1">Cell membrane</location>
        <topology evidence="1">Multi-pass membrane protein</topology>
    </subcellularLocation>
</comment>
<evidence type="ECO:0000256" key="5">
    <source>
        <dbReference type="ARBA" id="ARBA00022989"/>
    </source>
</evidence>
<feature type="domain" description="Polysaccharide chain length determinant N-terminal" evidence="9">
    <location>
        <begin position="11"/>
        <end position="101"/>
    </location>
</feature>
<evidence type="ECO:0000256" key="1">
    <source>
        <dbReference type="ARBA" id="ARBA00004651"/>
    </source>
</evidence>
<comment type="similarity">
    <text evidence="2">Belongs to the CpsC/CapA family.</text>
</comment>
<dbReference type="OrthoDB" id="2360475at2"/>
<sequence length="262" mass="28790">MEPLRQKEEGKIELRHMIGVLMSRIWIIIFSGMVVGLLALIFTKVMTTPTYTSSTKIYVLNKDDKSSDVTSGDLALSATLAKDYAQLITSRNVTESVVSELGLNMNGDALARKITVEMPGDSRIITISVTDVDPYLASKIVTSVRDTAAIHIKEVMNSQAVNVVEEANIPQSQTTFAYKRNGGFGILAGIAIAVGIILLGYMFNDTIKCPEDVEKYVGLSVLGSIPLTEDDKKADRIRKYRKSTERRTGNEHDKAKDEKTGL</sequence>
<evidence type="ECO:0000313" key="11">
    <source>
        <dbReference type="Proteomes" id="UP000092574"/>
    </source>
</evidence>
<dbReference type="GO" id="GO:0005886">
    <property type="term" value="C:plasma membrane"/>
    <property type="evidence" value="ECO:0007669"/>
    <property type="project" value="UniProtKB-SubCell"/>
</dbReference>
<keyword evidence="5 8" id="KW-1133">Transmembrane helix</keyword>
<keyword evidence="11" id="KW-1185">Reference proteome</keyword>
<dbReference type="KEGG" id="byl:A4V09_19455"/>
<evidence type="ECO:0000256" key="8">
    <source>
        <dbReference type="SAM" id="Phobius"/>
    </source>
</evidence>
<dbReference type="InterPro" id="IPR003856">
    <property type="entry name" value="LPS_length_determ_N"/>
</dbReference>
<name>A0A1C7IFC1_9FIRM</name>
<feature type="region of interest" description="Disordered" evidence="7">
    <location>
        <begin position="234"/>
        <end position="262"/>
    </location>
</feature>
<evidence type="ECO:0000313" key="10">
    <source>
        <dbReference type="EMBL" id="ANU77728.1"/>
    </source>
</evidence>
<dbReference type="STRING" id="1796616.A4V09_19455"/>